<dbReference type="InterPro" id="IPR011989">
    <property type="entry name" value="ARM-like"/>
</dbReference>
<accession>A0A195CBC6</accession>
<keyword evidence="3" id="KW-0653">Protein transport</keyword>
<evidence type="ECO:0000256" key="2">
    <source>
        <dbReference type="ARBA" id="ARBA00022448"/>
    </source>
</evidence>
<evidence type="ECO:0000256" key="3">
    <source>
        <dbReference type="ARBA" id="ARBA00022927"/>
    </source>
</evidence>
<reference evidence="4 5" key="1">
    <citation type="submission" date="2016-03" db="EMBL/GenBank/DDBJ databases">
        <title>Cyphomyrmex costatus WGS genome.</title>
        <authorList>
            <person name="Nygaard S."/>
            <person name="Hu H."/>
            <person name="Boomsma J."/>
            <person name="Zhang G."/>
        </authorList>
    </citation>
    <scope>NUCLEOTIDE SEQUENCE [LARGE SCALE GENOMIC DNA]</scope>
    <source>
        <strain evidence="4">MS0001</strain>
        <tissue evidence="4">Whole body</tissue>
    </source>
</reference>
<dbReference type="PANTHER" id="PTHR23316">
    <property type="entry name" value="IMPORTIN ALPHA"/>
    <property type="match status" value="1"/>
</dbReference>
<dbReference type="Gene3D" id="1.25.10.10">
    <property type="entry name" value="Leucine-rich Repeat Variant"/>
    <property type="match status" value="1"/>
</dbReference>
<dbReference type="SMART" id="SM00185">
    <property type="entry name" value="ARM"/>
    <property type="match status" value="5"/>
</dbReference>
<gene>
    <name evidence="4" type="ORF">ALC62_11710</name>
</gene>
<name>A0A195CBC6_9HYME</name>
<evidence type="ECO:0000313" key="4">
    <source>
        <dbReference type="EMBL" id="KYM97418.1"/>
    </source>
</evidence>
<keyword evidence="2" id="KW-0813">Transport</keyword>
<dbReference type="InterPro" id="IPR000225">
    <property type="entry name" value="Armadillo"/>
</dbReference>
<sequence>STSLLFEVIFLFNTITSSTHKKFDKDVYYELIPKLIDLLKHTSSIIAEQALYVLRNIIDTPYAREIALKYDALPHIVDIIKPDTSIMLMDDITWLLSNLCQRTEPLSLETTKHILPVLNCLLRNENEYERIIKINNEYENVTSDTCRILSYVSDGDKNNVRAIMETGILPKLLKCLASSKKSIFIPALLIVRNIVEFGDDAHKDAIIAAGGLSGLRIVLSNCFVDEEDIERESFWIIGTLAGNTDQIQSVIDAGLLPTLMNSIAGENKIIQMRSQWVLMDILSRARGRFLKKLLNAGVLTVICNNFMKVKDDDTIMVHYLDDLKDMLDAAEENGQIEKFVIILEETGVIERLRALRFHQNDIIFKRSMSFFD</sequence>
<organism evidence="4 5">
    <name type="scientific">Cyphomyrmex costatus</name>
    <dbReference type="NCBI Taxonomy" id="456900"/>
    <lineage>
        <taxon>Eukaryota</taxon>
        <taxon>Metazoa</taxon>
        <taxon>Ecdysozoa</taxon>
        <taxon>Arthropoda</taxon>
        <taxon>Hexapoda</taxon>
        <taxon>Insecta</taxon>
        <taxon>Pterygota</taxon>
        <taxon>Neoptera</taxon>
        <taxon>Endopterygota</taxon>
        <taxon>Hymenoptera</taxon>
        <taxon>Apocrita</taxon>
        <taxon>Aculeata</taxon>
        <taxon>Formicoidea</taxon>
        <taxon>Formicidae</taxon>
        <taxon>Myrmicinae</taxon>
        <taxon>Cyphomyrmex</taxon>
    </lineage>
</organism>
<keyword evidence="5" id="KW-1185">Reference proteome</keyword>
<dbReference type="InterPro" id="IPR016024">
    <property type="entry name" value="ARM-type_fold"/>
</dbReference>
<dbReference type="STRING" id="456900.A0A195CBC6"/>
<dbReference type="SUPFAM" id="SSF48371">
    <property type="entry name" value="ARM repeat"/>
    <property type="match status" value="1"/>
</dbReference>
<protein>
    <submittedName>
        <fullName evidence="4">Importin subunit alpha-2</fullName>
    </submittedName>
</protein>
<evidence type="ECO:0000256" key="1">
    <source>
        <dbReference type="ARBA" id="ARBA00010394"/>
    </source>
</evidence>
<comment type="similarity">
    <text evidence="1">Belongs to the importin alpha family.</text>
</comment>
<dbReference type="GO" id="GO:0015031">
    <property type="term" value="P:protein transport"/>
    <property type="evidence" value="ECO:0007669"/>
    <property type="project" value="UniProtKB-KW"/>
</dbReference>
<dbReference type="EMBL" id="KQ978068">
    <property type="protein sequence ID" value="KYM97418.1"/>
    <property type="molecule type" value="Genomic_DNA"/>
</dbReference>
<dbReference type="AlphaFoldDB" id="A0A195CBC6"/>
<feature type="non-terminal residue" evidence="4">
    <location>
        <position position="1"/>
    </location>
</feature>
<proteinExistence type="inferred from homology"/>
<evidence type="ECO:0000313" key="5">
    <source>
        <dbReference type="Proteomes" id="UP000078542"/>
    </source>
</evidence>
<dbReference type="Proteomes" id="UP000078542">
    <property type="component" value="Unassembled WGS sequence"/>
</dbReference>